<keyword evidence="6 9" id="KW-0560">Oxidoreductase</keyword>
<dbReference type="SUPFAM" id="SSF48264">
    <property type="entry name" value="Cytochrome P450"/>
    <property type="match status" value="1"/>
</dbReference>
<gene>
    <name evidence="11" type="ORF">HGRIS_011657</name>
</gene>
<evidence type="ECO:0000256" key="2">
    <source>
        <dbReference type="ARBA" id="ARBA00005179"/>
    </source>
</evidence>
<evidence type="ECO:0000256" key="5">
    <source>
        <dbReference type="ARBA" id="ARBA00022723"/>
    </source>
</evidence>
<evidence type="ECO:0000256" key="7">
    <source>
        <dbReference type="ARBA" id="ARBA00023004"/>
    </source>
</evidence>
<comment type="cofactor">
    <cofactor evidence="1">
        <name>heme</name>
        <dbReference type="ChEBI" id="CHEBI:30413"/>
    </cofactor>
</comment>
<evidence type="ECO:0000256" key="4">
    <source>
        <dbReference type="ARBA" id="ARBA00022617"/>
    </source>
</evidence>
<dbReference type="InterPro" id="IPR002401">
    <property type="entry name" value="Cyt_P450_E_grp-I"/>
</dbReference>
<evidence type="ECO:0000256" key="10">
    <source>
        <dbReference type="SAM" id="Phobius"/>
    </source>
</evidence>
<comment type="caution">
    <text evidence="11">The sequence shown here is derived from an EMBL/GenBank/DDBJ whole genome shotgun (WGS) entry which is preliminary data.</text>
</comment>
<proteinExistence type="inferred from homology"/>
<evidence type="ECO:0000256" key="1">
    <source>
        <dbReference type="ARBA" id="ARBA00001971"/>
    </source>
</evidence>
<evidence type="ECO:0000256" key="3">
    <source>
        <dbReference type="ARBA" id="ARBA00010617"/>
    </source>
</evidence>
<comment type="similarity">
    <text evidence="3 9">Belongs to the cytochrome P450 family.</text>
</comment>
<keyword evidence="12" id="KW-1185">Reference proteome</keyword>
<accession>A0ABR3JWV0</accession>
<sequence length="547" mass="61685">MAFSLAPIVVVLAFGILLIYRTRNSRSRLPFPPGPPADPILGHLRILPDANQHLVYHEWCKKYGNVIRLHCLGRSIIVLNDLQSAVELLDKRSNIYSDRPKFTFYELLGWKATITFMQYGSRLRKHRRLFNEAFTPQACEAYQAMQRELAQSLVQRLTQQPEEFDSILNWYSVAIVMRITYGRNVDSNNDSYVKIARDAGTALADAGPPGGNPIDLFPFLQYLPSWFPGTYYANYARERSHVLQQLHDYPYDDVKRQLADGTAEPSYLSGHLERAASTELSDEEVEDIKLTAAAIYGAGHETTWATTLWFVLAMVLYPECQKRAQAEIDAVVGDRMPDFSDRPALPYVECLIQEVLRWQPALPSGVPHRSTQDDVYKGMFIPKGSIVVANATGMSLDENVYENPERFNPLRFRPQPEGNAEPYADATFGFGRRVCPGRHLAVSSVYMAVVTILATLDINRKINDRGEEIIPVIEYQTGLTRYLLAVSTLHPYFNHMNTAIQSRLIVSSPPGEPDDGSDLIRDAGRRILPTVVVLQEDVLPVPPPSFL</sequence>
<dbReference type="Pfam" id="PF00067">
    <property type="entry name" value="p450"/>
    <property type="match status" value="1"/>
</dbReference>
<comment type="pathway">
    <text evidence="2">Secondary metabolite biosynthesis.</text>
</comment>
<dbReference type="InterPro" id="IPR036396">
    <property type="entry name" value="Cyt_P450_sf"/>
</dbReference>
<keyword evidence="10" id="KW-0472">Membrane</keyword>
<evidence type="ECO:0000256" key="8">
    <source>
        <dbReference type="ARBA" id="ARBA00023033"/>
    </source>
</evidence>
<keyword evidence="10" id="KW-1133">Transmembrane helix</keyword>
<dbReference type="Gene3D" id="1.10.630.10">
    <property type="entry name" value="Cytochrome P450"/>
    <property type="match status" value="1"/>
</dbReference>
<evidence type="ECO:0000313" key="12">
    <source>
        <dbReference type="Proteomes" id="UP001556367"/>
    </source>
</evidence>
<dbReference type="PRINTS" id="PR00385">
    <property type="entry name" value="P450"/>
</dbReference>
<dbReference type="CDD" id="cd11065">
    <property type="entry name" value="CYP64-like"/>
    <property type="match status" value="1"/>
</dbReference>
<dbReference type="Proteomes" id="UP001556367">
    <property type="component" value="Unassembled WGS sequence"/>
</dbReference>
<dbReference type="InterPro" id="IPR001128">
    <property type="entry name" value="Cyt_P450"/>
</dbReference>
<keyword evidence="4 9" id="KW-0349">Heme</keyword>
<reference evidence="12" key="1">
    <citation type="submission" date="2024-06" db="EMBL/GenBank/DDBJ databases">
        <title>Multi-omics analyses provide insights into the biosynthesis of the anticancer antibiotic pleurotin in Hohenbuehelia grisea.</title>
        <authorList>
            <person name="Weaver J.A."/>
            <person name="Alberti F."/>
        </authorList>
    </citation>
    <scope>NUCLEOTIDE SEQUENCE [LARGE SCALE GENOMIC DNA]</scope>
    <source>
        <strain evidence="12">T-177</strain>
    </source>
</reference>
<keyword evidence="8 9" id="KW-0503">Monooxygenase</keyword>
<feature type="transmembrane region" description="Helical" evidence="10">
    <location>
        <begin position="6"/>
        <end position="22"/>
    </location>
</feature>
<dbReference type="PANTHER" id="PTHR46300">
    <property type="entry name" value="P450, PUTATIVE (EUROFUNG)-RELATED-RELATED"/>
    <property type="match status" value="1"/>
</dbReference>
<name>A0ABR3JWV0_9AGAR</name>
<evidence type="ECO:0000313" key="11">
    <source>
        <dbReference type="EMBL" id="KAL0960006.1"/>
    </source>
</evidence>
<dbReference type="InterPro" id="IPR017972">
    <property type="entry name" value="Cyt_P450_CS"/>
</dbReference>
<protein>
    <recommendedName>
        <fullName evidence="13">Cytochrome P450</fullName>
    </recommendedName>
</protein>
<dbReference type="PANTHER" id="PTHR46300:SF5">
    <property type="entry name" value="CYTOCHROME P450"/>
    <property type="match status" value="1"/>
</dbReference>
<keyword evidence="7 9" id="KW-0408">Iron</keyword>
<dbReference type="InterPro" id="IPR050364">
    <property type="entry name" value="Cytochrome_P450_fung"/>
</dbReference>
<dbReference type="EMBL" id="JASNQZ010000002">
    <property type="protein sequence ID" value="KAL0960006.1"/>
    <property type="molecule type" value="Genomic_DNA"/>
</dbReference>
<keyword evidence="10" id="KW-0812">Transmembrane</keyword>
<keyword evidence="5 9" id="KW-0479">Metal-binding</keyword>
<organism evidence="11 12">
    <name type="scientific">Hohenbuehelia grisea</name>
    <dbReference type="NCBI Taxonomy" id="104357"/>
    <lineage>
        <taxon>Eukaryota</taxon>
        <taxon>Fungi</taxon>
        <taxon>Dikarya</taxon>
        <taxon>Basidiomycota</taxon>
        <taxon>Agaricomycotina</taxon>
        <taxon>Agaricomycetes</taxon>
        <taxon>Agaricomycetidae</taxon>
        <taxon>Agaricales</taxon>
        <taxon>Pleurotineae</taxon>
        <taxon>Pleurotaceae</taxon>
        <taxon>Hohenbuehelia</taxon>
    </lineage>
</organism>
<dbReference type="PROSITE" id="PS00086">
    <property type="entry name" value="CYTOCHROME_P450"/>
    <property type="match status" value="1"/>
</dbReference>
<dbReference type="PRINTS" id="PR00463">
    <property type="entry name" value="EP450I"/>
</dbReference>
<evidence type="ECO:0008006" key="13">
    <source>
        <dbReference type="Google" id="ProtNLM"/>
    </source>
</evidence>
<evidence type="ECO:0000256" key="9">
    <source>
        <dbReference type="RuleBase" id="RU000461"/>
    </source>
</evidence>
<evidence type="ECO:0000256" key="6">
    <source>
        <dbReference type="ARBA" id="ARBA00023002"/>
    </source>
</evidence>